<comment type="caution">
    <text evidence="2">The sequence shown here is derived from an EMBL/GenBank/DDBJ whole genome shotgun (WGS) entry which is preliminary data.</text>
</comment>
<feature type="region of interest" description="Disordered" evidence="1">
    <location>
        <begin position="75"/>
        <end position="130"/>
    </location>
</feature>
<protein>
    <recommendedName>
        <fullName evidence="4">Polymer-forming cytoskeletal protein</fullName>
    </recommendedName>
</protein>
<evidence type="ECO:0000313" key="2">
    <source>
        <dbReference type="EMBL" id="KIX14081.1"/>
    </source>
</evidence>
<accession>A0A0D2JEL9</accession>
<dbReference type="AlphaFoldDB" id="A0A0D2JEL9"/>
<organism evidence="2 3">
    <name type="scientific">Dethiosulfatarculus sandiegensis</name>
    <dbReference type="NCBI Taxonomy" id="1429043"/>
    <lineage>
        <taxon>Bacteria</taxon>
        <taxon>Pseudomonadati</taxon>
        <taxon>Thermodesulfobacteriota</taxon>
        <taxon>Desulfarculia</taxon>
        <taxon>Desulfarculales</taxon>
        <taxon>Desulfarculaceae</taxon>
        <taxon>Dethiosulfatarculus</taxon>
    </lineage>
</organism>
<dbReference type="OrthoDB" id="5738271at2"/>
<evidence type="ECO:0008006" key="4">
    <source>
        <dbReference type="Google" id="ProtNLM"/>
    </source>
</evidence>
<gene>
    <name evidence="2" type="ORF">X474_10630</name>
</gene>
<name>A0A0D2JEL9_9BACT</name>
<proteinExistence type="predicted"/>
<sequence>MDSNSLTLLAPGTMVRGDIFSENILVVEGGVEGNIRGNRVLVKSSGWVHGNLACRSLSIEPGGLVDGYIKVAEMPSLPPGKAGNQALPESKEENNEPYSLPLMDENAEGQEKEQSKKDTALDEKDALPDE</sequence>
<dbReference type="EMBL" id="AZAC01000012">
    <property type="protein sequence ID" value="KIX14081.1"/>
    <property type="molecule type" value="Genomic_DNA"/>
</dbReference>
<reference evidence="2 3" key="1">
    <citation type="submission" date="2013-11" db="EMBL/GenBank/DDBJ databases">
        <title>Metagenomic analysis of a methanogenic consortium involved in long chain n-alkane degradation.</title>
        <authorList>
            <person name="Davidova I.A."/>
            <person name="Callaghan A.V."/>
            <person name="Wawrik B."/>
            <person name="Pruitt S."/>
            <person name="Marks C."/>
            <person name="Duncan K.E."/>
            <person name="Suflita J.M."/>
        </authorList>
    </citation>
    <scope>NUCLEOTIDE SEQUENCE [LARGE SCALE GENOMIC DNA]</scope>
    <source>
        <strain evidence="2 3">SPR</strain>
    </source>
</reference>
<keyword evidence="3" id="KW-1185">Reference proteome</keyword>
<dbReference type="RefSeq" id="WP_044348491.1">
    <property type="nucleotide sequence ID" value="NZ_AZAC01000012.1"/>
</dbReference>
<dbReference type="InterPro" id="IPR007607">
    <property type="entry name" value="BacA/B"/>
</dbReference>
<dbReference type="Pfam" id="PF04519">
    <property type="entry name" value="Bactofilin"/>
    <property type="match status" value="1"/>
</dbReference>
<dbReference type="InParanoid" id="A0A0D2JEL9"/>
<feature type="compositionally biased region" description="Basic and acidic residues" evidence="1">
    <location>
        <begin position="109"/>
        <end position="130"/>
    </location>
</feature>
<dbReference type="Proteomes" id="UP000032233">
    <property type="component" value="Unassembled WGS sequence"/>
</dbReference>
<evidence type="ECO:0000313" key="3">
    <source>
        <dbReference type="Proteomes" id="UP000032233"/>
    </source>
</evidence>
<dbReference type="STRING" id="1429043.X474_10630"/>
<evidence type="ECO:0000256" key="1">
    <source>
        <dbReference type="SAM" id="MobiDB-lite"/>
    </source>
</evidence>